<name>A0A061RWT1_9CHLO</name>
<dbReference type="GO" id="GO:0009507">
    <property type="term" value="C:chloroplast"/>
    <property type="evidence" value="ECO:0007669"/>
    <property type="project" value="TreeGrafter"/>
</dbReference>
<dbReference type="FunFam" id="3.30.70.1660:FF:000002">
    <property type="entry name" value="Peptide chain release factor 1"/>
    <property type="match status" value="1"/>
</dbReference>
<keyword evidence="2" id="KW-0648">Protein biosynthesis</keyword>
<dbReference type="EMBL" id="GBEZ01010580">
    <property type="protein sequence ID" value="JAC75110.1"/>
    <property type="molecule type" value="Transcribed_RNA"/>
</dbReference>
<accession>A0A061RWT1</accession>
<dbReference type="PANTHER" id="PTHR43804:SF8">
    <property type="entry name" value="PEPTIDE CHAIN RELEASE FACTOR APG3, CHLOROPLASTIC"/>
    <property type="match status" value="1"/>
</dbReference>
<dbReference type="PANTHER" id="PTHR43804">
    <property type="entry name" value="LD18447P"/>
    <property type="match status" value="1"/>
</dbReference>
<dbReference type="GO" id="GO:0032544">
    <property type="term" value="P:plastid translation"/>
    <property type="evidence" value="ECO:0007669"/>
    <property type="project" value="TreeGrafter"/>
</dbReference>
<gene>
    <name evidence="5" type="primary">PRFA</name>
    <name evidence="5" type="ORF">TSPGSL018_24044</name>
</gene>
<comment type="similarity">
    <text evidence="1">Belongs to the prokaryotic/mitochondrial release factor family.</text>
</comment>
<feature type="non-terminal residue" evidence="5">
    <location>
        <position position="1"/>
    </location>
</feature>
<dbReference type="Gene3D" id="3.30.70.1660">
    <property type="match status" value="1"/>
</dbReference>
<feature type="domain" description="Prokaryotic-type class I peptide chain release factors" evidence="4">
    <location>
        <begin position="276"/>
        <end position="292"/>
    </location>
</feature>
<dbReference type="PROSITE" id="PS00745">
    <property type="entry name" value="RF_PROK_I"/>
    <property type="match status" value="1"/>
</dbReference>
<dbReference type="Gene3D" id="6.10.140.1950">
    <property type="match status" value="1"/>
</dbReference>
<evidence type="ECO:0000256" key="2">
    <source>
        <dbReference type="ARBA" id="ARBA00022917"/>
    </source>
</evidence>
<reference evidence="5" key="1">
    <citation type="submission" date="2014-05" db="EMBL/GenBank/DDBJ databases">
        <title>The transcriptome of the halophilic microalga Tetraselmis sp. GSL018 isolated from the Great Salt Lake, Utah.</title>
        <authorList>
            <person name="Jinkerson R.E."/>
            <person name="D'Adamo S."/>
            <person name="Posewitz M.C."/>
        </authorList>
    </citation>
    <scope>NUCLEOTIDE SEQUENCE</scope>
    <source>
        <strain evidence="5">GSL018</strain>
    </source>
</reference>
<dbReference type="InterPro" id="IPR045853">
    <property type="entry name" value="Pep_chain_release_fac_I_sf"/>
</dbReference>
<dbReference type="InterPro" id="IPR004373">
    <property type="entry name" value="RF-1"/>
</dbReference>
<dbReference type="SMART" id="SM00937">
    <property type="entry name" value="PCRF"/>
    <property type="match status" value="1"/>
</dbReference>
<protein>
    <submittedName>
        <fullName evidence="5">Peptide chain release factor 1</fullName>
    </submittedName>
</protein>
<proteinExistence type="inferred from homology"/>
<sequence>LTLAGCQFPRSTSGRFRNQQHNIQLSKSWAQWRKNLISYRKEPIFVCQAVESFVSDRLEAAAKTYEELSRKMGEPEIAEKPEEFQKIARQAAELQETVNAHEEYKALESQLEEAKEMLKESEGDAEMTELAKEEIAVLQKQMSGLEERLKLKDPLDEKNIMLEVRAGTGGEEASLWAADLVRMYQRYATSQGWRTSIVSYSEAESGGYKEAVMQVSGDKVYSKLKYESGVHRVQRVPATESQGRVHTSTATVAIMPEAEEVDVEINDGDIEITTARSGGAGGQNVNKVETAIDLFHKPTGIRIFCTEERTQLKNKIRALEILRTKLFALEVEKQQAEARQRRQSQVGTGSRSEKIRTYNYKDSRMSDHRLKSNFDLNKALDGDLEGAIQGMIMMEQKEMLQEMST</sequence>
<dbReference type="InterPro" id="IPR000352">
    <property type="entry name" value="Pep_chain_release_fac_I"/>
</dbReference>
<dbReference type="AlphaFoldDB" id="A0A061RWT1"/>
<evidence type="ECO:0000313" key="5">
    <source>
        <dbReference type="EMBL" id="JAC75110.1"/>
    </source>
</evidence>
<dbReference type="InterPro" id="IPR050057">
    <property type="entry name" value="Prokaryotic/Mito_RF"/>
</dbReference>
<dbReference type="FunFam" id="3.30.160.20:FF:000004">
    <property type="entry name" value="Peptide chain release factor 1"/>
    <property type="match status" value="1"/>
</dbReference>
<dbReference type="NCBIfam" id="TIGR00019">
    <property type="entry name" value="prfA"/>
    <property type="match status" value="1"/>
</dbReference>
<dbReference type="Pfam" id="PF03462">
    <property type="entry name" value="PCRF"/>
    <property type="match status" value="1"/>
</dbReference>
<dbReference type="SUPFAM" id="SSF75620">
    <property type="entry name" value="Release factor"/>
    <property type="match status" value="1"/>
</dbReference>
<dbReference type="Pfam" id="PF00472">
    <property type="entry name" value="RF-1"/>
    <property type="match status" value="1"/>
</dbReference>
<dbReference type="GO" id="GO:0010027">
    <property type="term" value="P:thylakoid membrane organization"/>
    <property type="evidence" value="ECO:0007669"/>
    <property type="project" value="TreeGrafter"/>
</dbReference>
<dbReference type="InterPro" id="IPR005139">
    <property type="entry name" value="PCRF"/>
</dbReference>
<keyword evidence="3" id="KW-0175">Coiled coil</keyword>
<organism evidence="5">
    <name type="scientific">Tetraselmis sp. GSL018</name>
    <dbReference type="NCBI Taxonomy" id="582737"/>
    <lineage>
        <taxon>Eukaryota</taxon>
        <taxon>Viridiplantae</taxon>
        <taxon>Chlorophyta</taxon>
        <taxon>core chlorophytes</taxon>
        <taxon>Chlorodendrophyceae</taxon>
        <taxon>Chlorodendrales</taxon>
        <taxon>Chlorodendraceae</taxon>
        <taxon>Tetraselmis</taxon>
    </lineage>
</organism>
<dbReference type="Gene3D" id="3.30.160.20">
    <property type="match status" value="1"/>
</dbReference>
<evidence type="ECO:0000256" key="3">
    <source>
        <dbReference type="SAM" id="Coils"/>
    </source>
</evidence>
<dbReference type="NCBIfam" id="NF001859">
    <property type="entry name" value="PRK00591.1"/>
    <property type="match status" value="1"/>
</dbReference>
<dbReference type="HAMAP" id="MF_00093">
    <property type="entry name" value="Rel_fac_1"/>
    <property type="match status" value="1"/>
</dbReference>
<evidence type="ECO:0000259" key="4">
    <source>
        <dbReference type="PROSITE" id="PS00745"/>
    </source>
</evidence>
<dbReference type="GO" id="GO:0009658">
    <property type="term" value="P:chloroplast organization"/>
    <property type="evidence" value="ECO:0007669"/>
    <property type="project" value="TreeGrafter"/>
</dbReference>
<feature type="coiled-coil region" evidence="3">
    <location>
        <begin position="97"/>
        <end position="148"/>
    </location>
</feature>
<evidence type="ECO:0000256" key="1">
    <source>
        <dbReference type="ARBA" id="ARBA00010835"/>
    </source>
</evidence>
<dbReference type="GO" id="GO:0016149">
    <property type="term" value="F:translation release factor activity, codon specific"/>
    <property type="evidence" value="ECO:0007669"/>
    <property type="project" value="InterPro"/>
</dbReference>